<dbReference type="OrthoDB" id="9814623at2"/>
<dbReference type="GO" id="GO:0016887">
    <property type="term" value="F:ATP hydrolysis activity"/>
    <property type="evidence" value="ECO:0007669"/>
    <property type="project" value="InterPro"/>
</dbReference>
<dbReference type="SMART" id="SM00382">
    <property type="entry name" value="AAA"/>
    <property type="match status" value="1"/>
</dbReference>
<dbReference type="GeneID" id="29674233"/>
<name>D1AYL4_STRM9</name>
<dbReference type="EMBL" id="CP001779">
    <property type="protein sequence ID" value="ACZ01390.1"/>
    <property type="molecule type" value="Genomic_DNA"/>
</dbReference>
<dbReference type="InterPro" id="IPR027417">
    <property type="entry name" value="P-loop_NTPase"/>
</dbReference>
<evidence type="ECO:0000313" key="6">
    <source>
        <dbReference type="Proteomes" id="UP000002072"/>
    </source>
</evidence>
<dbReference type="InterPro" id="IPR050319">
    <property type="entry name" value="ABC_transp_ATP-bind"/>
</dbReference>
<organism evidence="5 6">
    <name type="scientific">Streptobacillus moniliformis (strain ATCC 14647 / DSM 12112 / NCTC 10651 / 9901)</name>
    <dbReference type="NCBI Taxonomy" id="519441"/>
    <lineage>
        <taxon>Bacteria</taxon>
        <taxon>Fusobacteriati</taxon>
        <taxon>Fusobacteriota</taxon>
        <taxon>Fusobacteriia</taxon>
        <taxon>Fusobacteriales</taxon>
        <taxon>Leptotrichiaceae</taxon>
        <taxon>Streptobacillus</taxon>
    </lineage>
</organism>
<keyword evidence="3" id="KW-0067">ATP-binding</keyword>
<dbReference type="AlphaFoldDB" id="D1AYL4"/>
<gene>
    <name evidence="5" type="ordered locus">Smon_0924</name>
</gene>
<dbReference type="InterPro" id="IPR003593">
    <property type="entry name" value="AAA+_ATPase"/>
</dbReference>
<dbReference type="RefSeq" id="WP_012858939.1">
    <property type="nucleotide sequence ID" value="NC_013515.1"/>
</dbReference>
<evidence type="ECO:0000313" key="5">
    <source>
        <dbReference type="EMBL" id="ACZ01390.1"/>
    </source>
</evidence>
<feature type="domain" description="ABC transporter" evidence="4">
    <location>
        <begin position="4"/>
        <end position="224"/>
    </location>
</feature>
<dbReference type="KEGG" id="smf:Smon_0924"/>
<dbReference type="PROSITE" id="PS00211">
    <property type="entry name" value="ABC_TRANSPORTER_1"/>
    <property type="match status" value="1"/>
</dbReference>
<dbReference type="GO" id="GO:0005524">
    <property type="term" value="F:ATP binding"/>
    <property type="evidence" value="ECO:0007669"/>
    <property type="project" value="UniProtKB-KW"/>
</dbReference>
<evidence type="ECO:0000256" key="1">
    <source>
        <dbReference type="ARBA" id="ARBA00022448"/>
    </source>
</evidence>
<proteinExistence type="predicted"/>
<keyword evidence="6" id="KW-1185">Reference proteome</keyword>
<dbReference type="SUPFAM" id="SSF52540">
    <property type="entry name" value="P-loop containing nucleoside triphosphate hydrolases"/>
    <property type="match status" value="1"/>
</dbReference>
<evidence type="ECO:0000259" key="4">
    <source>
        <dbReference type="PROSITE" id="PS50893"/>
    </source>
</evidence>
<evidence type="ECO:0000256" key="2">
    <source>
        <dbReference type="ARBA" id="ARBA00022741"/>
    </source>
</evidence>
<dbReference type="Pfam" id="PF00005">
    <property type="entry name" value="ABC_tran"/>
    <property type="match status" value="1"/>
</dbReference>
<dbReference type="STRING" id="519441.Smon_0924"/>
<dbReference type="PANTHER" id="PTHR43776">
    <property type="entry name" value="TRANSPORT ATP-BINDING PROTEIN"/>
    <property type="match status" value="1"/>
</dbReference>
<keyword evidence="1" id="KW-0813">Transport</keyword>
<dbReference type="GO" id="GO:0055085">
    <property type="term" value="P:transmembrane transport"/>
    <property type="evidence" value="ECO:0007669"/>
    <property type="project" value="UniProtKB-ARBA"/>
</dbReference>
<keyword evidence="2" id="KW-0547">Nucleotide-binding</keyword>
<evidence type="ECO:0000256" key="3">
    <source>
        <dbReference type="ARBA" id="ARBA00022840"/>
    </source>
</evidence>
<dbReference type="Gene3D" id="3.40.50.300">
    <property type="entry name" value="P-loop containing nucleotide triphosphate hydrolases"/>
    <property type="match status" value="1"/>
</dbReference>
<dbReference type="InterPro" id="IPR017871">
    <property type="entry name" value="ABC_transporter-like_CS"/>
</dbReference>
<dbReference type="PROSITE" id="PS50893">
    <property type="entry name" value="ABC_TRANSPORTER_2"/>
    <property type="match status" value="1"/>
</dbReference>
<dbReference type="Proteomes" id="UP000002072">
    <property type="component" value="Chromosome"/>
</dbReference>
<dbReference type="InterPro" id="IPR003439">
    <property type="entry name" value="ABC_transporter-like_ATP-bd"/>
</dbReference>
<protein>
    <submittedName>
        <fullName evidence="5">ABC transporter related protein</fullName>
    </submittedName>
</protein>
<dbReference type="eggNOG" id="COG4608">
    <property type="taxonomic scope" value="Bacteria"/>
</dbReference>
<reference evidence="5 6" key="1">
    <citation type="journal article" date="2009" name="Stand. Genomic Sci.">
        <title>Complete genome sequence of Streptobacillus moniliformis type strain (9901T).</title>
        <authorList>
            <person name="Nolan M."/>
            <person name="Gronow S."/>
            <person name="Lapidus A."/>
            <person name="Ivanova N."/>
            <person name="Copeland A."/>
            <person name="Lucas S."/>
            <person name="Del Rio T.G."/>
            <person name="Chen F."/>
            <person name="Tice H."/>
            <person name="Pitluck S."/>
            <person name="Cheng J.F."/>
            <person name="Sims D."/>
            <person name="Meincke L."/>
            <person name="Bruce D."/>
            <person name="Goodwin L."/>
            <person name="Brettin T."/>
            <person name="Han C."/>
            <person name="Detter J.C."/>
            <person name="Ovchinikova G."/>
            <person name="Pati A."/>
            <person name="Mavromatis K."/>
            <person name="Mikhailova N."/>
            <person name="Chen A."/>
            <person name="Palaniappan K."/>
            <person name="Land M."/>
            <person name="Hauser L."/>
            <person name="Chang Y.J."/>
            <person name="Jeffries C.D."/>
            <person name="Rohde M."/>
            <person name="Sproer C."/>
            <person name="Goker M."/>
            <person name="Bristow J."/>
            <person name="Eisen J.A."/>
            <person name="Markowitz V."/>
            <person name="Hugenholtz P."/>
            <person name="Kyrpides N.C."/>
            <person name="Klenk H.P."/>
            <person name="Chain P."/>
        </authorList>
    </citation>
    <scope>NUCLEOTIDE SEQUENCE [LARGE SCALE GENOMIC DNA]</scope>
    <source>
        <strain evidence="6">ATCC 14647 / DSM 12112 / NCTC 10651 / 9901</strain>
    </source>
</reference>
<accession>D1AYL4</accession>
<dbReference type="HOGENOM" id="CLU_057592_0_1_0"/>
<sequence>MNLIKLNNVNKNYENIAALKDINLEIKKGTLLAIVGESGSGKSTLGKIISKIIKISSGNLEIHGKVSMIYQEYTSSLNPKFSILDVLEEVYIIKKEKVDKDKINEILEFVSLNHIDLKKNISILSGGEKQRLVIARAILFNPDIYIFDEAVSSLDIHLQLQIIEIVRRLNEVYDKTILFITHNVELLKYITEDILVLKNGEIVERGNILKESKTAYTKKLLNIWKY</sequence>